<protein>
    <submittedName>
        <fullName evidence="9">Murein L,D-transpeptidase</fullName>
    </submittedName>
</protein>
<keyword evidence="5 7" id="KW-0573">Peptidoglycan synthesis</keyword>
<name>A0A2U3BDB4_9VIBR</name>
<reference evidence="9 10" key="1">
    <citation type="submission" date="2018-05" db="EMBL/GenBank/DDBJ databases">
        <title>Vibrio limimaris sp. nov., isolated from marine sediment.</title>
        <authorList>
            <person name="Li C.-M."/>
        </authorList>
    </citation>
    <scope>NUCLEOTIDE SEQUENCE [LARGE SCALE GENOMIC DNA]</scope>
    <source>
        <strain evidence="9 10">E4404</strain>
    </source>
</reference>
<evidence type="ECO:0000313" key="10">
    <source>
        <dbReference type="Proteomes" id="UP000245362"/>
    </source>
</evidence>
<evidence type="ECO:0000256" key="3">
    <source>
        <dbReference type="ARBA" id="ARBA00022679"/>
    </source>
</evidence>
<keyword evidence="6 7" id="KW-0961">Cell wall biogenesis/degradation</keyword>
<dbReference type="Pfam" id="PF01471">
    <property type="entry name" value="PG_binding_1"/>
    <property type="match status" value="1"/>
</dbReference>
<dbReference type="InterPro" id="IPR052905">
    <property type="entry name" value="LD-transpeptidase_YkuD-like"/>
</dbReference>
<dbReference type="AlphaFoldDB" id="A0A2U3BDB4"/>
<dbReference type="Gene3D" id="2.40.440.10">
    <property type="entry name" value="L,D-transpeptidase catalytic domain-like"/>
    <property type="match status" value="1"/>
</dbReference>
<dbReference type="PANTHER" id="PTHR41533:SF1">
    <property type="entry name" value="L,D-TRANSPEPTIDASE YCBB-RELATED"/>
    <property type="match status" value="1"/>
</dbReference>
<dbReference type="Proteomes" id="UP000245362">
    <property type="component" value="Unassembled WGS sequence"/>
</dbReference>
<dbReference type="GO" id="GO:0008360">
    <property type="term" value="P:regulation of cell shape"/>
    <property type="evidence" value="ECO:0007669"/>
    <property type="project" value="UniProtKB-UniRule"/>
</dbReference>
<dbReference type="InterPro" id="IPR002477">
    <property type="entry name" value="Peptidoglycan-bd-like"/>
</dbReference>
<evidence type="ECO:0000313" key="9">
    <source>
        <dbReference type="EMBL" id="PWI34786.1"/>
    </source>
</evidence>
<evidence type="ECO:0000256" key="4">
    <source>
        <dbReference type="ARBA" id="ARBA00022960"/>
    </source>
</evidence>
<dbReference type="PROSITE" id="PS52029">
    <property type="entry name" value="LD_TPASE"/>
    <property type="match status" value="1"/>
</dbReference>
<dbReference type="PANTHER" id="PTHR41533">
    <property type="entry name" value="L,D-TRANSPEPTIDASE HI_1667-RELATED"/>
    <property type="match status" value="1"/>
</dbReference>
<comment type="similarity">
    <text evidence="2">Belongs to the YkuD family.</text>
</comment>
<keyword evidence="10" id="KW-1185">Reference proteome</keyword>
<evidence type="ECO:0000256" key="7">
    <source>
        <dbReference type="PROSITE-ProRule" id="PRU01373"/>
    </source>
</evidence>
<evidence type="ECO:0000259" key="8">
    <source>
        <dbReference type="PROSITE" id="PS52029"/>
    </source>
</evidence>
<feature type="domain" description="L,D-TPase catalytic" evidence="8">
    <location>
        <begin position="289"/>
        <end position="465"/>
    </location>
</feature>
<dbReference type="RefSeq" id="WP_109317941.1">
    <property type="nucleotide sequence ID" value="NZ_QFWT01000001.1"/>
</dbReference>
<gene>
    <name evidence="9" type="ORF">DI392_00430</name>
</gene>
<dbReference type="InterPro" id="IPR005490">
    <property type="entry name" value="LD_TPept_cat_dom"/>
</dbReference>
<dbReference type="InterPro" id="IPR036365">
    <property type="entry name" value="PGBD-like_sf"/>
</dbReference>
<dbReference type="GO" id="GO:0004180">
    <property type="term" value="F:carboxypeptidase activity"/>
    <property type="evidence" value="ECO:0007669"/>
    <property type="project" value="UniProtKB-ARBA"/>
</dbReference>
<organism evidence="9 10">
    <name type="scientific">Vibrio albus</name>
    <dbReference type="NCBI Taxonomy" id="2200953"/>
    <lineage>
        <taxon>Bacteria</taxon>
        <taxon>Pseudomonadati</taxon>
        <taxon>Pseudomonadota</taxon>
        <taxon>Gammaproteobacteria</taxon>
        <taxon>Vibrionales</taxon>
        <taxon>Vibrionaceae</taxon>
        <taxon>Vibrio</taxon>
    </lineage>
</organism>
<sequence length="538" mass="62730">MARVFIFILSLSVAFPGFALNRFEALRWVDNQIPESVVLRHKELVAQLYATSGNQLIWYNDETIHGFEQLLEVLAIADLSDLFYKRLVRLKEARAAHRAMEYDIIATDTLLSYVSYTELSPDNGKAWYFGGRVPTFLPEPSDESRLLLIRAIKEARLTHYIRQYLAVSKEQQVLNAMLEKLLSSQFEYKRYVQDDALKRLGDRLNDKTALVERLAIVGVDTSKINPETETFDTETEHAVIQFQKLHGLKPDGIIGRKTMKWLNISIEERARILALNSERLRLWNLEQEDTMIVNVPDFRLRYWNNGETSFDTKVIVGRRSRKTPLINTNMNAVILNPTWNVPRKIMVKDIIPAIKRDETYIEKHQYEILADWVSEQTVDPDELNWQAIVPERFPYRFRQHSGPGNALGLYKFNTPNRNAIYLHDTPSKYLFDRETRAFSSGCIRVQNADKLATLLFDSRTSERMRKKVAEKDKVEKSNYVISLNKTIPVHIIYQTAWMESGLVQYRNDIYHYDRLNKSETFDQKIAKLSILDKLLSKQ</sequence>
<dbReference type="InterPro" id="IPR045380">
    <property type="entry name" value="LD_TPept_scaffold_dom"/>
</dbReference>
<dbReference type="GO" id="GO:0016740">
    <property type="term" value="F:transferase activity"/>
    <property type="evidence" value="ECO:0007669"/>
    <property type="project" value="UniProtKB-KW"/>
</dbReference>
<dbReference type="InterPro" id="IPR036366">
    <property type="entry name" value="PGBDSf"/>
</dbReference>
<feature type="active site" description="Proton donor/acceptor" evidence="7">
    <location>
        <position position="423"/>
    </location>
</feature>
<comment type="pathway">
    <text evidence="1 7">Cell wall biogenesis; peptidoglycan biosynthesis.</text>
</comment>
<dbReference type="InterPro" id="IPR038063">
    <property type="entry name" value="Transpep_catalytic_dom"/>
</dbReference>
<keyword evidence="4 7" id="KW-0133">Cell shape</keyword>
<keyword evidence="3" id="KW-0808">Transferase</keyword>
<dbReference type="Pfam" id="PF03734">
    <property type="entry name" value="YkuD"/>
    <property type="match status" value="1"/>
</dbReference>
<proteinExistence type="inferred from homology"/>
<feature type="active site" description="Nucleophile" evidence="7">
    <location>
        <position position="442"/>
    </location>
</feature>
<evidence type="ECO:0000256" key="1">
    <source>
        <dbReference type="ARBA" id="ARBA00004752"/>
    </source>
</evidence>
<evidence type="ECO:0000256" key="2">
    <source>
        <dbReference type="ARBA" id="ARBA00005992"/>
    </source>
</evidence>
<accession>A0A2U3BDB4</accession>
<dbReference type="OrthoDB" id="9778545at2"/>
<dbReference type="Gene3D" id="1.10.101.10">
    <property type="entry name" value="PGBD-like superfamily/PGBD"/>
    <property type="match status" value="1"/>
</dbReference>
<dbReference type="SUPFAM" id="SSF47090">
    <property type="entry name" value="PGBD-like"/>
    <property type="match status" value="1"/>
</dbReference>
<dbReference type="EMBL" id="QFWT01000001">
    <property type="protein sequence ID" value="PWI34786.1"/>
    <property type="molecule type" value="Genomic_DNA"/>
</dbReference>
<dbReference type="UniPathway" id="UPA00219"/>
<dbReference type="GO" id="GO:0071555">
    <property type="term" value="P:cell wall organization"/>
    <property type="evidence" value="ECO:0007669"/>
    <property type="project" value="UniProtKB-UniRule"/>
</dbReference>
<comment type="caution">
    <text evidence="9">The sequence shown here is derived from an EMBL/GenBank/DDBJ whole genome shotgun (WGS) entry which is preliminary data.</text>
</comment>
<dbReference type="Pfam" id="PF20142">
    <property type="entry name" value="Scaffold"/>
    <property type="match status" value="1"/>
</dbReference>
<dbReference type="CDD" id="cd16913">
    <property type="entry name" value="YkuD_like"/>
    <property type="match status" value="1"/>
</dbReference>
<dbReference type="SUPFAM" id="SSF141523">
    <property type="entry name" value="L,D-transpeptidase catalytic domain-like"/>
    <property type="match status" value="1"/>
</dbReference>
<dbReference type="GO" id="GO:0009252">
    <property type="term" value="P:peptidoglycan biosynthetic process"/>
    <property type="evidence" value="ECO:0007669"/>
    <property type="project" value="UniProtKB-UniPathway"/>
</dbReference>
<evidence type="ECO:0000256" key="5">
    <source>
        <dbReference type="ARBA" id="ARBA00022984"/>
    </source>
</evidence>
<evidence type="ECO:0000256" key="6">
    <source>
        <dbReference type="ARBA" id="ARBA00023316"/>
    </source>
</evidence>